<sequence length="215" mass="22587">MVLTKTRRHITAFAVVALVVLAGVFFSPTVVFEQVERVTEHPFLACVFFLLVYLVRPFFAWPTTAVAAAVGYVYGPVVGIPVALVGATMSSCVPFAGARYFGIEGGMFGRLGESGGRFFETTGDLRGIVVSRLSPVPADAISATAGLSNVSPRAFVIGTTIGEAPWMIAAVLAGSSLDSLSVDELGKNLPLIAAMGLVALLLLAGPAYRHFFDSE</sequence>
<dbReference type="Pfam" id="PF09335">
    <property type="entry name" value="VTT_dom"/>
    <property type="match status" value="1"/>
</dbReference>
<name>A0AAV3UE63_9EURY</name>
<dbReference type="Proteomes" id="UP001501729">
    <property type="component" value="Unassembled WGS sequence"/>
</dbReference>
<feature type="transmembrane region" description="Helical" evidence="6">
    <location>
        <begin position="189"/>
        <end position="208"/>
    </location>
</feature>
<dbReference type="PANTHER" id="PTHR12677:SF59">
    <property type="entry name" value="GOLGI APPARATUS MEMBRANE PROTEIN TVP38-RELATED"/>
    <property type="match status" value="1"/>
</dbReference>
<evidence type="ECO:0000313" key="9">
    <source>
        <dbReference type="Proteomes" id="UP001501729"/>
    </source>
</evidence>
<evidence type="ECO:0000256" key="6">
    <source>
        <dbReference type="SAM" id="Phobius"/>
    </source>
</evidence>
<gene>
    <name evidence="8" type="ORF">GCM10025751_13130</name>
</gene>
<organism evidence="8 9">
    <name type="scientific">Haladaptatus pallidirubidus</name>
    <dbReference type="NCBI Taxonomy" id="1008152"/>
    <lineage>
        <taxon>Archaea</taxon>
        <taxon>Methanobacteriati</taxon>
        <taxon>Methanobacteriota</taxon>
        <taxon>Stenosarchaea group</taxon>
        <taxon>Halobacteria</taxon>
        <taxon>Halobacteriales</taxon>
        <taxon>Haladaptataceae</taxon>
        <taxon>Haladaptatus</taxon>
    </lineage>
</organism>
<comment type="caution">
    <text evidence="8">The sequence shown here is derived from an EMBL/GenBank/DDBJ whole genome shotgun (WGS) entry which is preliminary data.</text>
</comment>
<evidence type="ECO:0000256" key="1">
    <source>
        <dbReference type="ARBA" id="ARBA00004651"/>
    </source>
</evidence>
<protein>
    <submittedName>
        <fullName evidence="8">VTT domain-containing protein</fullName>
    </submittedName>
</protein>
<feature type="transmembrane region" description="Helical" evidence="6">
    <location>
        <begin position="154"/>
        <end position="177"/>
    </location>
</feature>
<reference evidence="8 9" key="1">
    <citation type="journal article" date="2019" name="Int. J. Syst. Evol. Microbiol.">
        <title>The Global Catalogue of Microorganisms (GCM) 10K type strain sequencing project: providing services to taxonomists for standard genome sequencing and annotation.</title>
        <authorList>
            <consortium name="The Broad Institute Genomics Platform"/>
            <consortium name="The Broad Institute Genome Sequencing Center for Infectious Disease"/>
            <person name="Wu L."/>
            <person name="Ma J."/>
        </authorList>
    </citation>
    <scope>NUCLEOTIDE SEQUENCE [LARGE SCALE GENOMIC DNA]</scope>
    <source>
        <strain evidence="8 9">JCM 17504</strain>
    </source>
</reference>
<keyword evidence="4 6" id="KW-1133">Transmembrane helix</keyword>
<feature type="transmembrane region" description="Helical" evidence="6">
    <location>
        <begin position="73"/>
        <end position="97"/>
    </location>
</feature>
<evidence type="ECO:0000256" key="3">
    <source>
        <dbReference type="ARBA" id="ARBA00022692"/>
    </source>
</evidence>
<evidence type="ECO:0000256" key="2">
    <source>
        <dbReference type="ARBA" id="ARBA00022475"/>
    </source>
</evidence>
<feature type="transmembrane region" description="Helical" evidence="6">
    <location>
        <begin position="42"/>
        <end position="61"/>
    </location>
</feature>
<keyword evidence="5 6" id="KW-0472">Membrane</keyword>
<comment type="subcellular location">
    <subcellularLocation>
        <location evidence="1">Cell membrane</location>
        <topology evidence="1">Multi-pass membrane protein</topology>
    </subcellularLocation>
</comment>
<feature type="domain" description="VTT" evidence="7">
    <location>
        <begin position="61"/>
        <end position="175"/>
    </location>
</feature>
<dbReference type="InterPro" id="IPR032816">
    <property type="entry name" value="VTT_dom"/>
</dbReference>
<proteinExistence type="predicted"/>
<keyword evidence="3 6" id="KW-0812">Transmembrane</keyword>
<dbReference type="AlphaFoldDB" id="A0AAV3UE63"/>
<evidence type="ECO:0000256" key="5">
    <source>
        <dbReference type="ARBA" id="ARBA00023136"/>
    </source>
</evidence>
<dbReference type="InterPro" id="IPR015414">
    <property type="entry name" value="TMEM64"/>
</dbReference>
<keyword evidence="2" id="KW-1003">Cell membrane</keyword>
<dbReference type="PANTHER" id="PTHR12677">
    <property type="entry name" value="GOLGI APPARATUS MEMBRANE PROTEIN TVP38-RELATED"/>
    <property type="match status" value="1"/>
</dbReference>
<keyword evidence="9" id="KW-1185">Reference proteome</keyword>
<evidence type="ECO:0000259" key="7">
    <source>
        <dbReference type="Pfam" id="PF09335"/>
    </source>
</evidence>
<dbReference type="GeneID" id="68611895"/>
<dbReference type="EMBL" id="BAABKX010000001">
    <property type="protein sequence ID" value="GAA5045329.1"/>
    <property type="molecule type" value="Genomic_DNA"/>
</dbReference>
<accession>A0AAV3UE63</accession>
<evidence type="ECO:0000256" key="4">
    <source>
        <dbReference type="ARBA" id="ARBA00022989"/>
    </source>
</evidence>
<dbReference type="GO" id="GO:0005886">
    <property type="term" value="C:plasma membrane"/>
    <property type="evidence" value="ECO:0007669"/>
    <property type="project" value="UniProtKB-SubCell"/>
</dbReference>
<evidence type="ECO:0000313" key="8">
    <source>
        <dbReference type="EMBL" id="GAA5045329.1"/>
    </source>
</evidence>
<dbReference type="RefSeq" id="WP_227776099.1">
    <property type="nucleotide sequence ID" value="NZ_BAABKX010000001.1"/>
</dbReference>